<accession>C5BNV7</accession>
<protein>
    <submittedName>
        <fullName evidence="1">Uncharacterized protein</fullName>
    </submittedName>
</protein>
<dbReference type="EMBL" id="CP001614">
    <property type="protein sequence ID" value="ACR14627.1"/>
    <property type="molecule type" value="Genomic_DNA"/>
</dbReference>
<reference evidence="1 2" key="1">
    <citation type="journal article" date="2009" name="PLoS ONE">
        <title>The complete genome of Teredinibacter turnerae T7901: an intracellular endosymbiont of marine wood-boring bivalves (shipworms).</title>
        <authorList>
            <person name="Yang J.C."/>
            <person name="Madupu R."/>
            <person name="Durkin A.S."/>
            <person name="Ekborg N.A."/>
            <person name="Pedamallu C.S."/>
            <person name="Hostetler J.B."/>
            <person name="Radune D."/>
            <person name="Toms B.S."/>
            <person name="Henrissat B."/>
            <person name="Coutinho P.M."/>
            <person name="Schwarz S."/>
            <person name="Field L."/>
            <person name="Trindade-Silva A.E."/>
            <person name="Soares C.A.G."/>
            <person name="Elshahawi S."/>
            <person name="Hanora A."/>
            <person name="Schmidt E.W."/>
            <person name="Haygood M.G."/>
            <person name="Posfai J."/>
            <person name="Benner J."/>
            <person name="Madinger C."/>
            <person name="Nove J."/>
            <person name="Anton B."/>
            <person name="Chaudhary K."/>
            <person name="Foster J."/>
            <person name="Holman A."/>
            <person name="Kumar S."/>
            <person name="Lessard P.A."/>
            <person name="Luyten Y.A."/>
            <person name="Slatko B."/>
            <person name="Wood N."/>
            <person name="Wu B."/>
            <person name="Teplitski M."/>
            <person name="Mougous J.D."/>
            <person name="Ward N."/>
            <person name="Eisen J.A."/>
            <person name="Badger J.H."/>
            <person name="Distel D.L."/>
        </authorList>
    </citation>
    <scope>NUCLEOTIDE SEQUENCE [LARGE SCALE GENOMIC DNA]</scope>
    <source>
        <strain evidence="2">ATCC 39867 / T7901</strain>
    </source>
</reference>
<dbReference type="eggNOG" id="ENOG5030T8T">
    <property type="taxonomic scope" value="Bacteria"/>
</dbReference>
<sequence>MRNGQHAIKENRHSYARAFFGCAWELALMHVHPGCKVNAYFAVNHLVDAGDKLCRVLVAIGCQHETECLLRLMRDYVLLGAGDSALDASRREQLLTLYNVVDELTQLCSSGHATQH</sequence>
<keyword evidence="2" id="KW-1185">Reference proteome</keyword>
<name>C5BNV7_TERTT</name>
<dbReference type="HOGENOM" id="CLU_2095701_0_0_6"/>
<organism evidence="1 2">
    <name type="scientific">Teredinibacter turnerae (strain ATCC 39867 / T7901)</name>
    <dbReference type="NCBI Taxonomy" id="377629"/>
    <lineage>
        <taxon>Bacteria</taxon>
        <taxon>Pseudomonadati</taxon>
        <taxon>Pseudomonadota</taxon>
        <taxon>Gammaproteobacteria</taxon>
        <taxon>Cellvibrionales</taxon>
        <taxon>Cellvibrionaceae</taxon>
        <taxon>Teredinibacter</taxon>
    </lineage>
</organism>
<dbReference type="Proteomes" id="UP000009080">
    <property type="component" value="Chromosome"/>
</dbReference>
<evidence type="ECO:0000313" key="2">
    <source>
        <dbReference type="Proteomes" id="UP000009080"/>
    </source>
</evidence>
<evidence type="ECO:0000313" key="1">
    <source>
        <dbReference type="EMBL" id="ACR14627.1"/>
    </source>
</evidence>
<dbReference type="AlphaFoldDB" id="C5BNV7"/>
<gene>
    <name evidence="1" type="ordered locus">TERTU_0688</name>
</gene>
<dbReference type="KEGG" id="ttu:TERTU_0688"/>
<proteinExistence type="predicted"/>